<organism evidence="1 2">
    <name type="scientific">Cystoisospora suis</name>
    <dbReference type="NCBI Taxonomy" id="483139"/>
    <lineage>
        <taxon>Eukaryota</taxon>
        <taxon>Sar</taxon>
        <taxon>Alveolata</taxon>
        <taxon>Apicomplexa</taxon>
        <taxon>Conoidasida</taxon>
        <taxon>Coccidia</taxon>
        <taxon>Eucoccidiorida</taxon>
        <taxon>Eimeriorina</taxon>
        <taxon>Sarcocystidae</taxon>
        <taxon>Cystoisospora</taxon>
    </lineage>
</organism>
<reference evidence="1 2" key="1">
    <citation type="journal article" date="2017" name="Int. J. Parasitol.">
        <title>The genome of the protozoan parasite Cystoisospora suis and a reverse vaccinology approach to identify vaccine candidates.</title>
        <authorList>
            <person name="Palmieri N."/>
            <person name="Shrestha A."/>
            <person name="Ruttkowski B."/>
            <person name="Beck T."/>
            <person name="Vogl C."/>
            <person name="Tomley F."/>
            <person name="Blake D.P."/>
            <person name="Joachim A."/>
        </authorList>
    </citation>
    <scope>NUCLEOTIDE SEQUENCE [LARGE SCALE GENOMIC DNA]</scope>
    <source>
        <strain evidence="1 2">Wien I</strain>
    </source>
</reference>
<evidence type="ECO:0000313" key="2">
    <source>
        <dbReference type="Proteomes" id="UP000221165"/>
    </source>
</evidence>
<keyword evidence="2" id="KW-1185">Reference proteome</keyword>
<protein>
    <submittedName>
        <fullName evidence="1">Uncharacterized protein</fullName>
    </submittedName>
</protein>
<accession>A0A2C6KJQ1</accession>
<proteinExistence type="predicted"/>
<dbReference type="VEuPathDB" id="ToxoDB:CSUI_009316"/>
<evidence type="ECO:0000313" key="1">
    <source>
        <dbReference type="EMBL" id="PHJ16868.1"/>
    </source>
</evidence>
<dbReference type="EMBL" id="MIGC01005523">
    <property type="protein sequence ID" value="PHJ16868.1"/>
    <property type="molecule type" value="Genomic_DNA"/>
</dbReference>
<dbReference type="AlphaFoldDB" id="A0A2C6KJQ1"/>
<dbReference type="GeneID" id="94432643"/>
<dbReference type="RefSeq" id="XP_067918593.1">
    <property type="nucleotide sequence ID" value="XM_068069432.1"/>
</dbReference>
<sequence length="274" mass="29785">MAGALQEFGSCLLSLPYMARSTSKSSIYSVAELLSFPTDHPGRSSTSADPGGLSSCFSAYVRYVLPLYSKLPLSFRAAQSALQAVIFGPSEEPSAPTFDLGAFLCTRWSVLLLLVGLSFAFAISSCRMGAGCAMQALTQYFPQSVTARGPPEFRNSVPGMGTQMRRVLCSRRKTATRGISNVHTTCLPVCRQRTRSTVKKTEGTLVSSLFDFLWQCLTQAACVCVHFPSHGTRGASQRTTRAEALKQLVNSALSRAMNFSRADRYRMPGYGPRN</sequence>
<comment type="caution">
    <text evidence="1">The sequence shown here is derived from an EMBL/GenBank/DDBJ whole genome shotgun (WGS) entry which is preliminary data.</text>
</comment>
<gene>
    <name evidence="1" type="ORF">CSUI_009316</name>
</gene>
<dbReference type="Proteomes" id="UP000221165">
    <property type="component" value="Unassembled WGS sequence"/>
</dbReference>
<name>A0A2C6KJQ1_9APIC</name>